<evidence type="ECO:0000313" key="8">
    <source>
        <dbReference type="EMBL" id="GAA0162406.1"/>
    </source>
</evidence>
<keyword evidence="4" id="KW-0833">Ubl conjugation pathway</keyword>
<dbReference type="GO" id="GO:0016874">
    <property type="term" value="F:ligase activity"/>
    <property type="evidence" value="ECO:0007669"/>
    <property type="project" value="UniProtKB-KW"/>
</dbReference>
<dbReference type="EC" id="2.3.2.23" evidence="1"/>
<dbReference type="InterPro" id="IPR057733">
    <property type="entry name" value="UBE2O-like_SH3-B"/>
</dbReference>
<evidence type="ECO:0000256" key="2">
    <source>
        <dbReference type="ARBA" id="ARBA00022679"/>
    </source>
</evidence>
<dbReference type="SMART" id="SM00212">
    <property type="entry name" value="UBCc"/>
    <property type="match status" value="1"/>
</dbReference>
<evidence type="ECO:0000259" key="7">
    <source>
        <dbReference type="PROSITE" id="PS50127"/>
    </source>
</evidence>
<dbReference type="InterPro" id="IPR016135">
    <property type="entry name" value="UBQ-conjugating_enzyme/RWD"/>
</dbReference>
<gene>
    <name evidence="8" type="ORF">LIER_18507</name>
</gene>
<dbReference type="InterPro" id="IPR000608">
    <property type="entry name" value="UBC"/>
</dbReference>
<dbReference type="SUPFAM" id="SSF54495">
    <property type="entry name" value="UBC-like"/>
    <property type="match status" value="1"/>
</dbReference>
<dbReference type="PANTHER" id="PTHR46116">
    <property type="entry name" value="(E3-INDEPENDENT) E2 UBIQUITIN-CONJUGATING ENZYME"/>
    <property type="match status" value="1"/>
</dbReference>
<keyword evidence="8" id="KW-0436">Ligase</keyword>
<organism evidence="8 9">
    <name type="scientific">Lithospermum erythrorhizon</name>
    <name type="common">Purple gromwell</name>
    <name type="synonym">Lithospermum officinale var. erythrorhizon</name>
    <dbReference type="NCBI Taxonomy" id="34254"/>
    <lineage>
        <taxon>Eukaryota</taxon>
        <taxon>Viridiplantae</taxon>
        <taxon>Streptophyta</taxon>
        <taxon>Embryophyta</taxon>
        <taxon>Tracheophyta</taxon>
        <taxon>Spermatophyta</taxon>
        <taxon>Magnoliopsida</taxon>
        <taxon>eudicotyledons</taxon>
        <taxon>Gunneridae</taxon>
        <taxon>Pentapetalae</taxon>
        <taxon>asterids</taxon>
        <taxon>lamiids</taxon>
        <taxon>Boraginales</taxon>
        <taxon>Boraginaceae</taxon>
        <taxon>Boraginoideae</taxon>
        <taxon>Lithospermeae</taxon>
        <taxon>Lithospermum</taxon>
    </lineage>
</organism>
<dbReference type="FunFam" id="3.10.110.10:FF:000028">
    <property type="entry name" value="Probable ubiquitin-conjugating enzyme E2 23"/>
    <property type="match status" value="1"/>
</dbReference>
<dbReference type="AlphaFoldDB" id="A0AAV3QGK8"/>
<sequence>MDSSDFDSSSESSGSGYQDDIEFMYDGHAFSILSNLEDSINKIDDFLSFERSFSLGEIVRLVTDPSGQMGRVVNVVKMVDIENIYGKKIQGVNSNDIQKIHSLSVNDYVVKGSWLGKVDKVVDFITVLFDNGTKVNLSTTGPEKITPLSTNSLEDFQYPFYPGQRVKVDSSLVSLPSGWLCGLRKDKNEYGTVCSIDSGLVYVGWLGCAMTGSDKASTPPCLQSSKELTLLSCFTHANWQVGDWCLLPTSDHESIRKQILYTVPPCLLNKTDKLLEESFILKENIPEVAVIMKTNTKVDVIWQDGSWSSNLDSDSLFAVNMVDAHDYFPNQFVLEKETSNDSNVYGARRWGVVRSVDATERTVKVEWITSAATDDLEEHTEEMASAYELVEHPDYSFCLGDAVFTTEDYKAIELTGARTTEMKSVAQVGTGAEEPHPKCTEIGGSQSQIPSRNYLSCIGIVVGFKDGNIEVKWASGTTSMVKPYQIYKIDNFDVSTSLSNDIEQSINQMAVPDNQSYQVKPKEFLDIHEGNGDCEKTYSLQQTAMDIFSSITSGLYNFVGASLFGKYEHVSDDEGASRSLEEDAFEVSQLELEGLSLVDVTETIGEPNSQQSVNDPQIENNFTASSNKNSDSFVSFDMVSGCLDHHFADGAGKDLHSFQVKNGWIRKVQQEWSILEKELPETIYVRVYEDRMDLLRAAIVGAPGTPYHDGLFFFDIHLPFEYPQQPPLVYYNSGGLRLNPNLYESGKVCLSLLNTWTGSGSEVWNPGSSNILQVLLSLQALVLNEKPYFNEAGYDSQAGKAEGEKNSISYNENAFLTSCKSMVYILRKPPQHFEKLVEEHFNRHSEAILLACKAYMGGALVGSPFGSKNTEQENQCRSSTGFKIMLAKVFPGLVEAFSNKGVDCSRFL</sequence>
<dbReference type="PROSITE" id="PS50127">
    <property type="entry name" value="UBC_2"/>
    <property type="match status" value="1"/>
</dbReference>
<evidence type="ECO:0000256" key="4">
    <source>
        <dbReference type="ARBA" id="ARBA00022786"/>
    </source>
</evidence>
<proteinExistence type="predicted"/>
<dbReference type="EMBL" id="BAABME010004444">
    <property type="protein sequence ID" value="GAA0162406.1"/>
    <property type="molecule type" value="Genomic_DNA"/>
</dbReference>
<dbReference type="Pfam" id="PF23044">
    <property type="entry name" value="SH3-C_UBE2O"/>
    <property type="match status" value="1"/>
</dbReference>
<evidence type="ECO:0000313" key="9">
    <source>
        <dbReference type="Proteomes" id="UP001454036"/>
    </source>
</evidence>
<dbReference type="InterPro" id="IPR057735">
    <property type="entry name" value="UBE2O-like_tSH3-B"/>
</dbReference>
<evidence type="ECO:0000256" key="5">
    <source>
        <dbReference type="ARBA" id="ARBA00022840"/>
    </source>
</evidence>
<protein>
    <recommendedName>
        <fullName evidence="1">E2 ubiquitin-conjugating enzyme</fullName>
        <ecNumber evidence="1">2.3.2.23</ecNumber>
    </recommendedName>
</protein>
<keyword evidence="9" id="KW-1185">Reference proteome</keyword>
<dbReference type="Proteomes" id="UP001454036">
    <property type="component" value="Unassembled WGS sequence"/>
</dbReference>
<keyword evidence="2" id="KW-0808">Transferase</keyword>
<keyword evidence="5" id="KW-0067">ATP-binding</keyword>
<dbReference type="PANTHER" id="PTHR46116:SF15">
    <property type="entry name" value="(E3-INDEPENDENT) E2 UBIQUITIN-CONJUGATING ENZYME"/>
    <property type="match status" value="1"/>
</dbReference>
<feature type="domain" description="UBC core" evidence="7">
    <location>
        <begin position="663"/>
        <end position="823"/>
    </location>
</feature>
<dbReference type="Pfam" id="PF00179">
    <property type="entry name" value="UQ_con"/>
    <property type="match status" value="1"/>
</dbReference>
<dbReference type="Pfam" id="PF23046">
    <property type="entry name" value="tSH3-B_UBE2O"/>
    <property type="match status" value="1"/>
</dbReference>
<comment type="caution">
    <text evidence="8">The sequence shown here is derived from an EMBL/GenBank/DDBJ whole genome shotgun (WGS) entry which is preliminary data.</text>
</comment>
<evidence type="ECO:0000256" key="6">
    <source>
        <dbReference type="SAM" id="MobiDB-lite"/>
    </source>
</evidence>
<reference evidence="8 9" key="1">
    <citation type="submission" date="2024-01" db="EMBL/GenBank/DDBJ databases">
        <title>The complete chloroplast genome sequence of Lithospermum erythrorhizon: insights into the phylogenetic relationship among Boraginaceae species and the maternal lineages of purple gromwells.</title>
        <authorList>
            <person name="Okada T."/>
            <person name="Watanabe K."/>
        </authorList>
    </citation>
    <scope>NUCLEOTIDE SEQUENCE [LARGE SCALE GENOMIC DNA]</scope>
</reference>
<dbReference type="Pfam" id="PF23043">
    <property type="entry name" value="SH3-B_UBE2O"/>
    <property type="match status" value="1"/>
</dbReference>
<evidence type="ECO:0000256" key="1">
    <source>
        <dbReference type="ARBA" id="ARBA00012486"/>
    </source>
</evidence>
<dbReference type="GO" id="GO:0061631">
    <property type="term" value="F:ubiquitin conjugating enzyme activity"/>
    <property type="evidence" value="ECO:0007669"/>
    <property type="project" value="UniProtKB-EC"/>
</dbReference>
<evidence type="ECO:0000256" key="3">
    <source>
        <dbReference type="ARBA" id="ARBA00022741"/>
    </source>
</evidence>
<dbReference type="Gene3D" id="3.10.110.10">
    <property type="entry name" value="Ubiquitin Conjugating Enzyme"/>
    <property type="match status" value="1"/>
</dbReference>
<accession>A0AAV3QGK8</accession>
<feature type="compositionally biased region" description="Polar residues" evidence="6">
    <location>
        <begin position="606"/>
        <end position="624"/>
    </location>
</feature>
<dbReference type="InterPro" id="IPR057734">
    <property type="entry name" value="UBE2O-like_SH3-C"/>
</dbReference>
<name>A0AAV3QGK8_LITER</name>
<dbReference type="GO" id="GO:0005524">
    <property type="term" value="F:ATP binding"/>
    <property type="evidence" value="ECO:0007669"/>
    <property type="project" value="UniProtKB-KW"/>
</dbReference>
<keyword evidence="3" id="KW-0547">Nucleotide-binding</keyword>
<feature type="region of interest" description="Disordered" evidence="6">
    <location>
        <begin position="605"/>
        <end position="624"/>
    </location>
</feature>
<dbReference type="CDD" id="cd23837">
    <property type="entry name" value="UBCc_UBE2O"/>
    <property type="match status" value="1"/>
</dbReference>